<dbReference type="EMBL" id="RZNY01000037">
    <property type="protein sequence ID" value="RUT40360.1"/>
    <property type="molecule type" value="Genomic_DNA"/>
</dbReference>
<protein>
    <recommendedName>
        <fullName evidence="1">Dual OB-containing domain-containing protein</fullName>
    </recommendedName>
</protein>
<sequence>MRFTLLAVTKSFGGFCIAGMNEDGDWIRPISQASNGRFWTRAELSIGGRFAQSGDVWDIQGSPPHRFEYPNHTEDFLLTGWRFVESLGHTAFLRFLAERCEGETDLEDVFQANGRSLCLISVDSFEDYTTNIDNKHRARMIFSSDELDVENPHTNNGNIVVKDCKWEGYLLRGERVPTVYRQIYVCIGLATANNFNGIEYPQVVGLHTNPHLEILIHYPD</sequence>
<dbReference type="Proteomes" id="UP000279446">
    <property type="component" value="Unassembled WGS sequence"/>
</dbReference>
<dbReference type="RefSeq" id="WP_127194799.1">
    <property type="nucleotide sequence ID" value="NZ_RZNY01000037.1"/>
</dbReference>
<proteinExistence type="predicted"/>
<dbReference type="Pfam" id="PF22557">
    <property type="entry name" value="DuOB"/>
    <property type="match status" value="1"/>
</dbReference>
<evidence type="ECO:0000313" key="2">
    <source>
        <dbReference type="EMBL" id="RUT40360.1"/>
    </source>
</evidence>
<organism evidence="2 3">
    <name type="scientific">Paenibacillus anaericanus</name>
    <dbReference type="NCBI Taxonomy" id="170367"/>
    <lineage>
        <taxon>Bacteria</taxon>
        <taxon>Bacillati</taxon>
        <taxon>Bacillota</taxon>
        <taxon>Bacilli</taxon>
        <taxon>Bacillales</taxon>
        <taxon>Paenibacillaceae</taxon>
        <taxon>Paenibacillus</taxon>
    </lineage>
</organism>
<reference evidence="2 3" key="1">
    <citation type="submission" date="2018-12" db="EMBL/GenBank/DDBJ databases">
        <authorList>
            <person name="Sun L."/>
            <person name="Chen Z."/>
        </authorList>
    </citation>
    <scope>NUCLEOTIDE SEQUENCE [LARGE SCALE GENOMIC DNA]</scope>
    <source>
        <strain evidence="2 3">DSM 15890</strain>
    </source>
</reference>
<name>A0A3S1DKT5_9BACL</name>
<dbReference type="OrthoDB" id="2971139at2"/>
<gene>
    <name evidence="2" type="ORF">EJP82_25080</name>
</gene>
<comment type="caution">
    <text evidence="2">The sequence shown here is derived from an EMBL/GenBank/DDBJ whole genome shotgun (WGS) entry which is preliminary data.</text>
</comment>
<evidence type="ECO:0000259" key="1">
    <source>
        <dbReference type="Pfam" id="PF22557"/>
    </source>
</evidence>
<evidence type="ECO:0000313" key="3">
    <source>
        <dbReference type="Proteomes" id="UP000279446"/>
    </source>
</evidence>
<feature type="domain" description="Dual OB-containing" evidence="1">
    <location>
        <begin position="1"/>
        <end position="205"/>
    </location>
</feature>
<accession>A0A3S1DKT5</accession>
<keyword evidence="3" id="KW-1185">Reference proteome</keyword>
<dbReference type="AlphaFoldDB" id="A0A3S1DKT5"/>
<dbReference type="InterPro" id="IPR054335">
    <property type="entry name" value="DuOB_dom"/>
</dbReference>